<accession>A0A183K4G6</accession>
<dbReference type="InterPro" id="IPR040468">
    <property type="entry name" value="TRAF3IP1_N"/>
</dbReference>
<reference evidence="11 12" key="2">
    <citation type="submission" date="2018-11" db="EMBL/GenBank/DDBJ databases">
        <authorList>
            <consortium name="Pathogen Informatics"/>
        </authorList>
    </citation>
    <scope>NUCLEOTIDE SEQUENCE [LARGE SCALE GENOMIC DNA]</scope>
    <source>
        <strain evidence="11">Dakar</strain>
        <strain evidence="12">Dakar, Senegal</strain>
    </source>
</reference>
<dbReference type="Pfam" id="PF10243">
    <property type="entry name" value="MIP-T3"/>
    <property type="match status" value="1"/>
</dbReference>
<dbReference type="GO" id="GO:0042073">
    <property type="term" value="P:intraciliary transport"/>
    <property type="evidence" value="ECO:0007669"/>
    <property type="project" value="TreeGrafter"/>
</dbReference>
<dbReference type="AlphaFoldDB" id="A0A183K4G6"/>
<evidence type="ECO:0000256" key="8">
    <source>
        <dbReference type="ARBA" id="ARBA00043971"/>
    </source>
</evidence>
<evidence type="ECO:0000256" key="9">
    <source>
        <dbReference type="SAM" id="MobiDB-lite"/>
    </source>
</evidence>
<dbReference type="GO" id="GO:0036064">
    <property type="term" value="C:ciliary basal body"/>
    <property type="evidence" value="ECO:0007669"/>
    <property type="project" value="TreeGrafter"/>
</dbReference>
<feature type="compositionally biased region" description="Polar residues" evidence="9">
    <location>
        <begin position="208"/>
        <end position="225"/>
    </location>
</feature>
<keyword evidence="3" id="KW-0963">Cytoplasm</keyword>
<protein>
    <submittedName>
        <fullName evidence="13">MIP-T3 domain-containing protein</fullName>
    </submittedName>
</protein>
<evidence type="ECO:0000256" key="2">
    <source>
        <dbReference type="ARBA" id="ARBA00004430"/>
    </source>
</evidence>
<comment type="similarity">
    <text evidence="8">Belongs to the TRAF3IP1 family.</text>
</comment>
<dbReference type="PANTHER" id="PTHR31363:SF0">
    <property type="entry name" value="TRAF3-INTERACTING PROTEIN 1"/>
    <property type="match status" value="1"/>
</dbReference>
<keyword evidence="6" id="KW-0206">Cytoskeleton</keyword>
<dbReference type="GO" id="GO:0030992">
    <property type="term" value="C:intraciliary transport particle B"/>
    <property type="evidence" value="ECO:0007669"/>
    <property type="project" value="TreeGrafter"/>
</dbReference>
<name>A0A183K4G6_9TREM</name>
<dbReference type="InterPro" id="IPR042576">
    <property type="entry name" value="TRAF3IP1_N_sf"/>
</dbReference>
<dbReference type="Gene3D" id="1.10.418.50">
    <property type="entry name" value="Microtubule-binding protein MIP-T3"/>
    <property type="match status" value="1"/>
</dbReference>
<evidence type="ECO:0000313" key="12">
    <source>
        <dbReference type="Proteomes" id="UP000279833"/>
    </source>
</evidence>
<dbReference type="GO" id="GO:0008017">
    <property type="term" value="F:microtubule binding"/>
    <property type="evidence" value="ECO:0007669"/>
    <property type="project" value="InterPro"/>
</dbReference>
<sequence>MCEVDVKIIKRTQETLGKLIKKPVLTEKLLSRPPFRFLHDICTSVIRSTGLMKGLFNSEELEADNVKDKDKKLAFLQKLINNEEYVARVLQGSKVDDVKSSAVGKQVSETKHSKKKPGMESKFVDHRTKVTQSHRKNKSNGEKVNEIENKLFVDNSKVHMAQRHSKYVVQKYTEQQSDLHLSSQSRLEDSTDPVDVEKCGSARKNHLFQDSGSRAGSQCGLQTPEKSQEEIVAPSLQNSEASVFQPRHHRPASAKGQRVKRDGSCLTSFCFYVF</sequence>
<keyword evidence="5" id="KW-0175">Coiled coil</keyword>
<dbReference type="GO" id="GO:0070507">
    <property type="term" value="P:regulation of microtubule cytoskeleton organization"/>
    <property type="evidence" value="ECO:0007669"/>
    <property type="project" value="TreeGrafter"/>
</dbReference>
<keyword evidence="7" id="KW-0966">Cell projection</keyword>
<dbReference type="InterPro" id="IPR018799">
    <property type="entry name" value="TRAF3IP1"/>
</dbReference>
<evidence type="ECO:0000256" key="6">
    <source>
        <dbReference type="ARBA" id="ARBA00023212"/>
    </source>
</evidence>
<dbReference type="Proteomes" id="UP000279833">
    <property type="component" value="Unassembled WGS sequence"/>
</dbReference>
<dbReference type="STRING" id="6186.A0A183K4G6"/>
<feature type="compositionally biased region" description="Basic and acidic residues" evidence="9">
    <location>
        <begin position="117"/>
        <end position="128"/>
    </location>
</feature>
<dbReference type="WBParaSite" id="SCUD_0000988601-mRNA-1">
    <property type="protein sequence ID" value="SCUD_0000988601-mRNA-1"/>
    <property type="gene ID" value="SCUD_0000988601"/>
</dbReference>
<keyword evidence="4" id="KW-0970">Cilium biogenesis/degradation</keyword>
<organism evidence="13">
    <name type="scientific">Schistosoma curassoni</name>
    <dbReference type="NCBI Taxonomy" id="6186"/>
    <lineage>
        <taxon>Eukaryota</taxon>
        <taxon>Metazoa</taxon>
        <taxon>Spiralia</taxon>
        <taxon>Lophotrochozoa</taxon>
        <taxon>Platyhelminthes</taxon>
        <taxon>Trematoda</taxon>
        <taxon>Digenea</taxon>
        <taxon>Strigeidida</taxon>
        <taxon>Schistosomatoidea</taxon>
        <taxon>Schistosomatidae</taxon>
        <taxon>Schistosoma</taxon>
    </lineage>
</organism>
<feature type="region of interest" description="Disordered" evidence="9">
    <location>
        <begin position="207"/>
        <end position="227"/>
    </location>
</feature>
<proteinExistence type="inferred from homology"/>
<evidence type="ECO:0000256" key="5">
    <source>
        <dbReference type="ARBA" id="ARBA00023054"/>
    </source>
</evidence>
<keyword evidence="12" id="KW-1185">Reference proteome</keyword>
<comment type="subcellular location">
    <subcellularLocation>
        <location evidence="2">Cytoplasm</location>
        <location evidence="2">Cytoskeleton</location>
        <location evidence="2">Cilium axoneme</location>
    </subcellularLocation>
    <subcellularLocation>
        <location evidence="1">Cytoplasm</location>
        <location evidence="1">Cytoskeleton</location>
        <location evidence="1">Cilium basal body</location>
    </subcellularLocation>
</comment>
<feature type="domain" description="TRAF3-interacting protein 1 N-terminal" evidence="10">
    <location>
        <begin position="9"/>
        <end position="85"/>
    </location>
</feature>
<evidence type="ECO:0000256" key="7">
    <source>
        <dbReference type="ARBA" id="ARBA00023273"/>
    </source>
</evidence>
<evidence type="ECO:0000259" key="10">
    <source>
        <dbReference type="Pfam" id="PF10243"/>
    </source>
</evidence>
<evidence type="ECO:0000256" key="4">
    <source>
        <dbReference type="ARBA" id="ARBA00022794"/>
    </source>
</evidence>
<evidence type="ECO:0000256" key="1">
    <source>
        <dbReference type="ARBA" id="ARBA00004120"/>
    </source>
</evidence>
<dbReference type="GO" id="GO:0005930">
    <property type="term" value="C:axoneme"/>
    <property type="evidence" value="ECO:0007669"/>
    <property type="project" value="UniProtKB-SubCell"/>
</dbReference>
<evidence type="ECO:0000313" key="13">
    <source>
        <dbReference type="WBParaSite" id="SCUD_0000988601-mRNA-1"/>
    </source>
</evidence>
<evidence type="ECO:0000313" key="11">
    <source>
        <dbReference type="EMBL" id="VDP37519.1"/>
    </source>
</evidence>
<dbReference type="EMBL" id="UZAK01033469">
    <property type="protein sequence ID" value="VDP37519.1"/>
    <property type="molecule type" value="Genomic_DNA"/>
</dbReference>
<dbReference type="PANTHER" id="PTHR31363">
    <property type="entry name" value="TRAF3-INTERACTING PROTEIN 1"/>
    <property type="match status" value="1"/>
</dbReference>
<gene>
    <name evidence="11" type="ORF">SCUD_LOCUS9886</name>
</gene>
<evidence type="ECO:0000256" key="3">
    <source>
        <dbReference type="ARBA" id="ARBA00022490"/>
    </source>
</evidence>
<dbReference type="GO" id="GO:0060271">
    <property type="term" value="P:cilium assembly"/>
    <property type="evidence" value="ECO:0007669"/>
    <property type="project" value="TreeGrafter"/>
</dbReference>
<reference evidence="13" key="1">
    <citation type="submission" date="2016-06" db="UniProtKB">
        <authorList>
            <consortium name="WormBaseParasite"/>
        </authorList>
    </citation>
    <scope>IDENTIFICATION</scope>
</reference>
<feature type="region of interest" description="Disordered" evidence="9">
    <location>
        <begin position="103"/>
        <end position="143"/>
    </location>
</feature>